<evidence type="ECO:0000256" key="5">
    <source>
        <dbReference type="SAM" id="MobiDB-lite"/>
    </source>
</evidence>
<dbReference type="InterPro" id="IPR001876">
    <property type="entry name" value="Znf_RanBP2"/>
</dbReference>
<dbReference type="PROSITE" id="PS50199">
    <property type="entry name" value="ZF_RANBP2_2"/>
    <property type="match status" value="1"/>
</dbReference>
<evidence type="ECO:0000256" key="2">
    <source>
        <dbReference type="ARBA" id="ARBA00022771"/>
    </source>
</evidence>
<keyword evidence="3" id="KW-0862">Zinc</keyword>
<evidence type="ECO:0000256" key="3">
    <source>
        <dbReference type="ARBA" id="ARBA00022833"/>
    </source>
</evidence>
<evidence type="ECO:0000259" key="6">
    <source>
        <dbReference type="PROSITE" id="PS50199"/>
    </source>
</evidence>
<keyword evidence="1" id="KW-0479">Metal-binding</keyword>
<dbReference type="EMBL" id="CAKKNE010000001">
    <property type="protein sequence ID" value="CAH0365039.1"/>
    <property type="molecule type" value="Genomic_DNA"/>
</dbReference>
<evidence type="ECO:0000256" key="4">
    <source>
        <dbReference type="PROSITE-ProRule" id="PRU00322"/>
    </source>
</evidence>
<comment type="caution">
    <text evidence="7">The sequence shown here is derived from an EMBL/GenBank/DDBJ whole genome shotgun (WGS) entry which is preliminary data.</text>
</comment>
<protein>
    <recommendedName>
        <fullName evidence="6">RanBP2-type domain-containing protein</fullName>
    </recommendedName>
</protein>
<feature type="domain" description="RanBP2-type" evidence="6">
    <location>
        <begin position="146"/>
        <end position="175"/>
    </location>
</feature>
<sequence>MARHDSSSDDDDSSAPRKRPRLDSASDGDDSHARRRARKAERKAAKRAKKAEKKERKRAKKAARRRDGADEPDVYLGGAAAAAPRAPPPPEPARAPSPRPEPEPPKKTGRAAFFASLHAAESEKAPVGTFHATGKFKEELEAENDRSGDWACTKCHYTNFKECLTCARCRSLRRFEGRNQASGYCQ</sequence>
<feature type="region of interest" description="Disordered" evidence="5">
    <location>
        <begin position="1"/>
        <end position="111"/>
    </location>
</feature>
<reference evidence="7" key="1">
    <citation type="submission" date="2021-11" db="EMBL/GenBank/DDBJ databases">
        <authorList>
            <consortium name="Genoscope - CEA"/>
            <person name="William W."/>
        </authorList>
    </citation>
    <scope>NUCLEOTIDE SEQUENCE</scope>
</reference>
<evidence type="ECO:0000256" key="1">
    <source>
        <dbReference type="ARBA" id="ARBA00022723"/>
    </source>
</evidence>
<gene>
    <name evidence="7" type="ORF">PECAL_1P14420</name>
</gene>
<feature type="compositionally biased region" description="Basic residues" evidence="5">
    <location>
        <begin position="33"/>
        <end position="64"/>
    </location>
</feature>
<dbReference type="PROSITE" id="PS01358">
    <property type="entry name" value="ZF_RANBP2_1"/>
    <property type="match status" value="1"/>
</dbReference>
<dbReference type="GO" id="GO:0008270">
    <property type="term" value="F:zinc ion binding"/>
    <property type="evidence" value="ECO:0007669"/>
    <property type="project" value="UniProtKB-KW"/>
</dbReference>
<dbReference type="AlphaFoldDB" id="A0A8J2SCB5"/>
<accession>A0A8J2SCB5</accession>
<organism evidence="7 8">
    <name type="scientific">Pelagomonas calceolata</name>
    <dbReference type="NCBI Taxonomy" id="35677"/>
    <lineage>
        <taxon>Eukaryota</taxon>
        <taxon>Sar</taxon>
        <taxon>Stramenopiles</taxon>
        <taxon>Ochrophyta</taxon>
        <taxon>Pelagophyceae</taxon>
        <taxon>Pelagomonadales</taxon>
        <taxon>Pelagomonadaceae</taxon>
        <taxon>Pelagomonas</taxon>
    </lineage>
</organism>
<proteinExistence type="predicted"/>
<evidence type="ECO:0000313" key="7">
    <source>
        <dbReference type="EMBL" id="CAH0365039.1"/>
    </source>
</evidence>
<evidence type="ECO:0000313" key="8">
    <source>
        <dbReference type="Proteomes" id="UP000789595"/>
    </source>
</evidence>
<dbReference type="Proteomes" id="UP000789595">
    <property type="component" value="Unassembled WGS sequence"/>
</dbReference>
<name>A0A8J2SCB5_9STRA</name>
<keyword evidence="2 4" id="KW-0863">Zinc-finger</keyword>
<keyword evidence="8" id="KW-1185">Reference proteome</keyword>
<feature type="compositionally biased region" description="Pro residues" evidence="5">
    <location>
        <begin position="85"/>
        <end position="99"/>
    </location>
</feature>
<dbReference type="OrthoDB" id="10542381at2759"/>
<feature type="compositionally biased region" description="Basic and acidic residues" evidence="5">
    <location>
        <begin position="21"/>
        <end position="32"/>
    </location>
</feature>